<comment type="subcellular location">
    <subcellularLocation>
        <location evidence="1">Nucleus</location>
    </subcellularLocation>
</comment>
<proteinExistence type="predicted"/>
<protein>
    <recommendedName>
        <fullName evidence="5">KANL2-like probable zinc-finger domain-containing protein</fullName>
    </recommendedName>
</protein>
<dbReference type="RefSeq" id="XP_003293310.1">
    <property type="nucleotide sequence ID" value="XM_003293262.1"/>
</dbReference>
<evidence type="ECO:0000256" key="1">
    <source>
        <dbReference type="ARBA" id="ARBA00004123"/>
    </source>
</evidence>
<dbReference type="InterPro" id="IPR025927">
    <property type="entry name" value="Znf_KANL2-like"/>
</dbReference>
<accession>F1A0W3</accession>
<dbReference type="GeneID" id="10511082"/>
<dbReference type="Proteomes" id="UP000001064">
    <property type="component" value="Unassembled WGS sequence"/>
</dbReference>
<dbReference type="InParanoid" id="F1A0W3"/>
<gene>
    <name evidence="6" type="ORF">DICPUDRAFT_83872</name>
</gene>
<evidence type="ECO:0000256" key="2">
    <source>
        <dbReference type="ARBA" id="ARBA00023242"/>
    </source>
</evidence>
<evidence type="ECO:0000313" key="6">
    <source>
        <dbReference type="EMBL" id="EGC30165.1"/>
    </source>
</evidence>
<feature type="coiled-coil region" evidence="3">
    <location>
        <begin position="334"/>
        <end position="371"/>
    </location>
</feature>
<evidence type="ECO:0000259" key="5">
    <source>
        <dbReference type="Pfam" id="PF13891"/>
    </source>
</evidence>
<sequence>MNNDIIVDNNDSIKDNSLVDGKRLCGSSKKICSKRPMEGYRFCIKHILEDPTAPFRQCEFISLKSQKQCTNPVSAKEDDPRFCVSHKHIIETTKKRIKEMTENEEAFNTDESPKTKILKILDRHGLSKGKFHQEYKKTLKEREIQHQLNQNKIESERLEKEKQKQIIQENQEEKIEQLKLKLKQLQKENNEKQLILNNQNNNINNTEQNNSNNQNNNLLNSSFEQNINNQNNNNNNNQNNEDLINSDEENNFELFRAVEDGGLSQLCDEFDSDFYFASSSLVTDEEIIQRKKIYISKLILLYKKQYNRFKERLRILRRHYITSTTKSSLPSNNLEELIKKQQTIQNQLNFLQQQHQQLNNQEQSLQSIQSLQPLQKVEGKIKLCSFESCKMNSVLLSDYCFSHILFDKNQKLFSECTYQMPNGKKCRYPILKIQLPTLCREHLDIYETNNDIIKSLPKKQKQFIKQRIEIEKHYTPTFISWNQQTNQLHQSQQQIQQQINQSLQQINQQQPLQQINLQQQQPQQPQQQSIVNQQQQTTSIENLPQLQQPEIQQQIQQQLNQMLQQGNLNNSL</sequence>
<dbReference type="AlphaFoldDB" id="F1A0W3"/>
<dbReference type="KEGG" id="dpp:DICPUDRAFT_83872"/>
<organism evidence="6 7">
    <name type="scientific">Dictyostelium purpureum</name>
    <name type="common">Slime mold</name>
    <dbReference type="NCBI Taxonomy" id="5786"/>
    <lineage>
        <taxon>Eukaryota</taxon>
        <taxon>Amoebozoa</taxon>
        <taxon>Evosea</taxon>
        <taxon>Eumycetozoa</taxon>
        <taxon>Dictyostelia</taxon>
        <taxon>Dictyosteliales</taxon>
        <taxon>Dictyosteliaceae</taxon>
        <taxon>Dictyostelium</taxon>
    </lineage>
</organism>
<dbReference type="OrthoDB" id="10038011at2759"/>
<dbReference type="eggNOG" id="ENOG502QTMA">
    <property type="taxonomic scope" value="Eukaryota"/>
</dbReference>
<evidence type="ECO:0000313" key="7">
    <source>
        <dbReference type="Proteomes" id="UP000001064"/>
    </source>
</evidence>
<dbReference type="PANTHER" id="PTHR16198:SF2">
    <property type="entry name" value="INO80 COMPLEX SUBUNIT D"/>
    <property type="match status" value="1"/>
</dbReference>
<evidence type="ECO:0000256" key="4">
    <source>
        <dbReference type="SAM" id="MobiDB-lite"/>
    </source>
</evidence>
<dbReference type="OMA" id="FPPENQQ"/>
<name>F1A0W3_DICPU</name>
<feature type="compositionally biased region" description="Low complexity" evidence="4">
    <location>
        <begin position="201"/>
        <end position="240"/>
    </location>
</feature>
<dbReference type="FunCoup" id="F1A0W3">
    <property type="interactions" value="75"/>
</dbReference>
<feature type="domain" description="KANL2-like probable zinc-finger" evidence="5">
    <location>
        <begin position="384"/>
        <end position="442"/>
    </location>
</feature>
<evidence type="ECO:0000256" key="3">
    <source>
        <dbReference type="SAM" id="Coils"/>
    </source>
</evidence>
<feature type="domain" description="KANL2-like probable zinc-finger" evidence="5">
    <location>
        <begin position="25"/>
        <end position="87"/>
    </location>
</feature>
<keyword evidence="7" id="KW-1185">Reference proteome</keyword>
<dbReference type="GO" id="GO:0005634">
    <property type="term" value="C:nucleus"/>
    <property type="evidence" value="ECO:0000318"/>
    <property type="project" value="GO_Central"/>
</dbReference>
<dbReference type="VEuPathDB" id="AmoebaDB:DICPUDRAFT_83872"/>
<dbReference type="PANTHER" id="PTHR16198">
    <property type="match status" value="1"/>
</dbReference>
<dbReference type="EMBL" id="GL871352">
    <property type="protein sequence ID" value="EGC30165.1"/>
    <property type="molecule type" value="Genomic_DNA"/>
</dbReference>
<reference evidence="7" key="1">
    <citation type="journal article" date="2011" name="Genome Biol.">
        <title>Comparative genomics of the social amoebae Dictyostelium discoideum and Dictyostelium purpureum.</title>
        <authorList>
            <consortium name="US DOE Joint Genome Institute (JGI-PGF)"/>
            <person name="Sucgang R."/>
            <person name="Kuo A."/>
            <person name="Tian X."/>
            <person name="Salerno W."/>
            <person name="Parikh A."/>
            <person name="Feasley C.L."/>
            <person name="Dalin E."/>
            <person name="Tu H."/>
            <person name="Huang E."/>
            <person name="Barry K."/>
            <person name="Lindquist E."/>
            <person name="Shapiro H."/>
            <person name="Bruce D."/>
            <person name="Schmutz J."/>
            <person name="Salamov A."/>
            <person name="Fey P."/>
            <person name="Gaudet P."/>
            <person name="Anjard C."/>
            <person name="Babu M.M."/>
            <person name="Basu S."/>
            <person name="Bushmanova Y."/>
            <person name="van der Wel H."/>
            <person name="Katoh-Kurasawa M."/>
            <person name="Dinh C."/>
            <person name="Coutinho P.M."/>
            <person name="Saito T."/>
            <person name="Elias M."/>
            <person name="Schaap P."/>
            <person name="Kay R.R."/>
            <person name="Henrissat B."/>
            <person name="Eichinger L."/>
            <person name="Rivero F."/>
            <person name="Putnam N.H."/>
            <person name="West C.M."/>
            <person name="Loomis W.F."/>
            <person name="Chisholm R.L."/>
            <person name="Shaulsky G."/>
            <person name="Strassmann J.E."/>
            <person name="Queller D.C."/>
            <person name="Kuspa A."/>
            <person name="Grigoriev I.V."/>
        </authorList>
    </citation>
    <scope>NUCLEOTIDE SEQUENCE [LARGE SCALE GENOMIC DNA]</scope>
    <source>
        <strain evidence="7">QSDP1</strain>
    </source>
</reference>
<keyword evidence="2" id="KW-0539">Nucleus</keyword>
<dbReference type="Pfam" id="PF13891">
    <property type="entry name" value="zf-C3HC3H_KANSL2"/>
    <property type="match status" value="2"/>
</dbReference>
<feature type="region of interest" description="Disordered" evidence="4">
    <location>
        <begin position="201"/>
        <end position="244"/>
    </location>
</feature>
<keyword evidence="3" id="KW-0175">Coiled coil</keyword>